<dbReference type="EMBL" id="JABEBT010000141">
    <property type="protein sequence ID" value="KAF7629303.1"/>
    <property type="molecule type" value="Genomic_DNA"/>
</dbReference>
<accession>A0A8S9ZDP5</accession>
<evidence type="ECO:0000313" key="3">
    <source>
        <dbReference type="Proteomes" id="UP000605970"/>
    </source>
</evidence>
<reference evidence="2" key="1">
    <citation type="journal article" date="2020" name="Ecol. Evol.">
        <title>Genome structure and content of the rice root-knot nematode (Meloidogyne graminicola).</title>
        <authorList>
            <person name="Phan N.T."/>
            <person name="Danchin E.G.J."/>
            <person name="Klopp C."/>
            <person name="Perfus-Barbeoch L."/>
            <person name="Kozlowski D.K."/>
            <person name="Koutsovoulos G.D."/>
            <person name="Lopez-Roques C."/>
            <person name="Bouchez O."/>
            <person name="Zahm M."/>
            <person name="Besnard G."/>
            <person name="Bellafiore S."/>
        </authorList>
    </citation>
    <scope>NUCLEOTIDE SEQUENCE</scope>
    <source>
        <strain evidence="2">VN-18</strain>
    </source>
</reference>
<proteinExistence type="predicted"/>
<dbReference type="GO" id="GO:0016301">
    <property type="term" value="F:kinase activity"/>
    <property type="evidence" value="ECO:0007669"/>
    <property type="project" value="UniProtKB-KW"/>
</dbReference>
<dbReference type="OrthoDB" id="283111at2759"/>
<comment type="caution">
    <text evidence="2">The sequence shown here is derived from an EMBL/GenBank/DDBJ whole genome shotgun (WGS) entry which is preliminary data.</text>
</comment>
<protein>
    <submittedName>
        <fullName evidence="2">Protein kinase domain-containing protein</fullName>
    </submittedName>
</protein>
<keyword evidence="2" id="KW-0418">Kinase</keyword>
<feature type="chain" id="PRO_5035882494" evidence="1">
    <location>
        <begin position="19"/>
        <end position="84"/>
    </location>
</feature>
<sequence length="84" mass="9761">MVIKLLALQSIGLLHVICSQIQRNINNFFKLIGRMLDYEPSSRIVLSEALRHVYFDRLDPKLKELVDGIKNNNNQGINYTKDFN</sequence>
<feature type="signal peptide" evidence="1">
    <location>
        <begin position="1"/>
        <end position="18"/>
    </location>
</feature>
<evidence type="ECO:0000313" key="2">
    <source>
        <dbReference type="EMBL" id="KAF7629303.1"/>
    </source>
</evidence>
<organism evidence="2 3">
    <name type="scientific">Meloidogyne graminicola</name>
    <dbReference type="NCBI Taxonomy" id="189291"/>
    <lineage>
        <taxon>Eukaryota</taxon>
        <taxon>Metazoa</taxon>
        <taxon>Ecdysozoa</taxon>
        <taxon>Nematoda</taxon>
        <taxon>Chromadorea</taxon>
        <taxon>Rhabditida</taxon>
        <taxon>Tylenchina</taxon>
        <taxon>Tylenchomorpha</taxon>
        <taxon>Tylenchoidea</taxon>
        <taxon>Meloidogynidae</taxon>
        <taxon>Meloidogyninae</taxon>
        <taxon>Meloidogyne</taxon>
    </lineage>
</organism>
<dbReference type="Proteomes" id="UP000605970">
    <property type="component" value="Unassembled WGS sequence"/>
</dbReference>
<evidence type="ECO:0000256" key="1">
    <source>
        <dbReference type="SAM" id="SignalP"/>
    </source>
</evidence>
<keyword evidence="2" id="KW-0808">Transferase</keyword>
<dbReference type="AlphaFoldDB" id="A0A8S9ZDP5"/>
<name>A0A8S9ZDP5_9BILA</name>
<keyword evidence="1" id="KW-0732">Signal</keyword>
<gene>
    <name evidence="2" type="ORF">Mgra_00009198</name>
</gene>
<dbReference type="Gene3D" id="1.10.510.10">
    <property type="entry name" value="Transferase(Phosphotransferase) domain 1"/>
    <property type="match status" value="1"/>
</dbReference>
<keyword evidence="3" id="KW-1185">Reference proteome</keyword>